<name>A0ABX0JIV9_9PROT</name>
<evidence type="ECO:0000313" key="3">
    <source>
        <dbReference type="EMBL" id="NHN83596.1"/>
    </source>
</evidence>
<keyword evidence="2" id="KW-0812">Transmembrane</keyword>
<accession>A0ABX0JIV9</accession>
<sequence>MSTSSSTGMLQTMNTEADALPPETGDPARAARGVLIAVALGVAAWYPIISGVAVTLRHIRRGF</sequence>
<evidence type="ECO:0000313" key="4">
    <source>
        <dbReference type="Proteomes" id="UP000635278"/>
    </source>
</evidence>
<comment type="caution">
    <text evidence="3">The sequence shown here is derived from an EMBL/GenBank/DDBJ whole genome shotgun (WGS) entry which is preliminary data.</text>
</comment>
<keyword evidence="2" id="KW-0472">Membrane</keyword>
<dbReference type="Proteomes" id="UP000635278">
    <property type="component" value="Unassembled WGS sequence"/>
</dbReference>
<organism evidence="3 4">
    <name type="scientific">Acetobacter musti</name>
    <dbReference type="NCBI Taxonomy" id="864732"/>
    <lineage>
        <taxon>Bacteria</taxon>
        <taxon>Pseudomonadati</taxon>
        <taxon>Pseudomonadota</taxon>
        <taxon>Alphaproteobacteria</taxon>
        <taxon>Acetobacterales</taxon>
        <taxon>Acetobacteraceae</taxon>
        <taxon>Acetobacter</taxon>
    </lineage>
</organism>
<proteinExistence type="predicted"/>
<protein>
    <submittedName>
        <fullName evidence="3">Uncharacterized protein</fullName>
    </submittedName>
</protein>
<evidence type="ECO:0000256" key="1">
    <source>
        <dbReference type="SAM" id="MobiDB-lite"/>
    </source>
</evidence>
<feature type="compositionally biased region" description="Polar residues" evidence="1">
    <location>
        <begin position="1"/>
        <end position="15"/>
    </location>
</feature>
<reference evidence="3 4" key="1">
    <citation type="journal article" date="2020" name="Int. J. Syst. Evol. Microbiol.">
        <title>Novel acetic acid bacteria from cider fermentations: Acetobacter conturbans sp. nov. and Acetobacter fallax sp. nov.</title>
        <authorList>
            <person name="Sombolestani A.S."/>
            <person name="Cleenwerck I."/>
            <person name="Cnockaert M."/>
            <person name="Borremans W."/>
            <person name="Wieme A.D."/>
            <person name="De Vuyst L."/>
            <person name="Vandamme P."/>
        </authorList>
    </citation>
    <scope>NUCLEOTIDE SEQUENCE [LARGE SCALE GENOMIC DNA]</scope>
    <source>
        <strain evidence="3 4">LMG 30640</strain>
    </source>
</reference>
<feature type="transmembrane region" description="Helical" evidence="2">
    <location>
        <begin position="34"/>
        <end position="56"/>
    </location>
</feature>
<keyword evidence="4" id="KW-1185">Reference proteome</keyword>
<feature type="region of interest" description="Disordered" evidence="1">
    <location>
        <begin position="1"/>
        <end position="25"/>
    </location>
</feature>
<gene>
    <name evidence="3" type="ORF">GOB93_02940</name>
</gene>
<evidence type="ECO:0000256" key="2">
    <source>
        <dbReference type="SAM" id="Phobius"/>
    </source>
</evidence>
<dbReference type="RefSeq" id="WP_173582039.1">
    <property type="nucleotide sequence ID" value="NZ_WOTB01000003.1"/>
</dbReference>
<dbReference type="EMBL" id="WOTB01000003">
    <property type="protein sequence ID" value="NHN83596.1"/>
    <property type="molecule type" value="Genomic_DNA"/>
</dbReference>
<keyword evidence="2" id="KW-1133">Transmembrane helix</keyword>